<reference evidence="2 3" key="1">
    <citation type="submission" date="2023-02" db="EMBL/GenBank/DDBJ databases">
        <title>LHISI_Scaffold_Assembly.</title>
        <authorList>
            <person name="Stuart O.P."/>
            <person name="Cleave R."/>
            <person name="Magrath M.J.L."/>
            <person name="Mikheyev A.S."/>
        </authorList>
    </citation>
    <scope>NUCLEOTIDE SEQUENCE [LARGE SCALE GENOMIC DNA]</scope>
    <source>
        <strain evidence="2">Daus_M_001</strain>
        <tissue evidence="2">Leg muscle</tissue>
    </source>
</reference>
<feature type="region of interest" description="Disordered" evidence="1">
    <location>
        <begin position="45"/>
        <end position="67"/>
    </location>
</feature>
<comment type="caution">
    <text evidence="2">The sequence shown here is derived from an EMBL/GenBank/DDBJ whole genome shotgun (WGS) entry which is preliminary data.</text>
</comment>
<dbReference type="Proteomes" id="UP001159363">
    <property type="component" value="Chromosome 15"/>
</dbReference>
<evidence type="ECO:0000256" key="1">
    <source>
        <dbReference type="SAM" id="MobiDB-lite"/>
    </source>
</evidence>
<evidence type="ECO:0000313" key="2">
    <source>
        <dbReference type="EMBL" id="KAJ8867110.1"/>
    </source>
</evidence>
<protein>
    <submittedName>
        <fullName evidence="2">Uncharacterized protein</fullName>
    </submittedName>
</protein>
<proteinExistence type="predicted"/>
<name>A0ABQ9G3S4_9NEOP</name>
<sequence length="1310" mass="147225">MVWHSSYLGKPGLSQRKPEKLRHELAWLVLGETGNNTEETRRTAALSGTARSCRNSGNPRGNPSNSSMVCHGSFLGKLGISQREPDEHRLVTGRAHTWGYLGYSRVNPTNRGLVRYGWYLGKPGLCQRKPVEQQHGLARLVLGETRDIPKETRRTVARSGMDRTCGNPGFIRGNASNSCMVQHGSHGSYLGKLMIAQRKPEVQLHGTAWLHGLHGSYLGKPWGNPTNSGFVRQYSYLQKFWISQRKPVEQQHGLTRLVLGDNRDIPEGTRRTWGLFPARFFIGQLGIFQSKPDEQRLIPARLVLGEIRDIPEESHRTSAWSGTARTFGNPGYSRANLTFKDLVRYGSYLGKPGKSQRKPDEQRLGPVRLVLGEIRLIPEDTQRTEAWSVTARTWGNPGYPRGNPSNSSMVRHGSYLRNPGNGSTGNRHCFITAVIRMERNSHGWQLDELAVTQSGADSSPLVPGGMSSTTANMMIEKVPQRFNWIEMEAVWGPGKMGPRKCHENIPQAKTLPPPPCVSPAMAAVCRFSDVSQSKQFVSNHARGFVELFQDNSCLYLHEIYYGKILYQCWYRLRALSCLAVADILCAFYTKTVSSGRFQQEDNFRNKPVSKVHNSLRSLTETLTVCQGLCKSEIKHLSRGELPCVLRLIRTLLQLRDVAFYRLFTVKTGECGYKYGVVGCESSVSGVQPRSLLLLTGHHDGRRNYSRLFVFKMIWLSLKVPYVDVALREHCVPVHCPERRGDGAHVACASVTPIATAIFGQRKEKTYPGSEGEIWTALNIEVLRIDEDLRGNPPTSGIVRRKSSLKYISMRRADVTDNSYKAILRYASLRLGKILASNSSISETSGYYEQHALQSVSNIQVVECKLDTFDIDLPVCYLQICEPGQIPGGVACSNRAERCCWLMGFLGVLPLPPPFHSGVAPYSPRFTLIGSQDVDGSSTASRIAACVYNKPYRNSHKTKSGRRYRVISVLTRNMHTVVIIVAEQVTQRRPGAINKRKKSALGSHPLNCQRSFVPRKSFRAVFHPAFYCYTFLSLVAHPNSWQGYWLVLLAQPADRGEGFQISRMSLDRIACFHTGAVRKNEKRKKSWRDSDETQRKTFRNGVSLKKTIRAEFVEAHKNRKQMGKRKRKKMLKSIKCYKTRERKKIILVGSRSPLLAGGELWRGQITANQREGNNRSKAEVKSNEILFNRNHTTASKDGNGTVPMLPNSEWPGRICKRLLKQTMATDKLPLSAYSVEVYRLLIFFSRKITSSKHGPCERTATCDSHVPCTLLLSLETRSMQSTNAEIMKEDAEVYVPTNDEQVAGAMTKSTE</sequence>
<organism evidence="2 3">
    <name type="scientific">Dryococelus australis</name>
    <dbReference type="NCBI Taxonomy" id="614101"/>
    <lineage>
        <taxon>Eukaryota</taxon>
        <taxon>Metazoa</taxon>
        <taxon>Ecdysozoa</taxon>
        <taxon>Arthropoda</taxon>
        <taxon>Hexapoda</taxon>
        <taxon>Insecta</taxon>
        <taxon>Pterygota</taxon>
        <taxon>Neoptera</taxon>
        <taxon>Polyneoptera</taxon>
        <taxon>Phasmatodea</taxon>
        <taxon>Verophasmatodea</taxon>
        <taxon>Anareolatae</taxon>
        <taxon>Phasmatidae</taxon>
        <taxon>Eurycanthinae</taxon>
        <taxon>Dryococelus</taxon>
    </lineage>
</organism>
<keyword evidence="3" id="KW-1185">Reference proteome</keyword>
<dbReference type="EMBL" id="JARBHB010000016">
    <property type="protein sequence ID" value="KAJ8867110.1"/>
    <property type="molecule type" value="Genomic_DNA"/>
</dbReference>
<evidence type="ECO:0000313" key="3">
    <source>
        <dbReference type="Proteomes" id="UP001159363"/>
    </source>
</evidence>
<accession>A0ABQ9G3S4</accession>
<feature type="compositionally biased region" description="Low complexity" evidence="1">
    <location>
        <begin position="54"/>
        <end position="67"/>
    </location>
</feature>
<gene>
    <name evidence="2" type="ORF">PR048_032973</name>
</gene>